<sequence>MRALSNPVAIEGELSGTERAVAVLFPAGEAMLSAIRGHHVGVHPLTQLAHQLGLLYEHRLTGPVDECRSSSIELIFAVDLWVANHSPAPHPTATLHTETLGAVIDRLAEAQVRAYHLLMTVDPADPIVHAAWYRLAELVDGYTDLTTAVTQRARRLPAPRDRR</sequence>
<dbReference type="RefSeq" id="WP_245910186.1">
    <property type="nucleotide sequence ID" value="NZ_OBEG01000003.1"/>
</dbReference>
<evidence type="ECO:0000313" key="2">
    <source>
        <dbReference type="Proteomes" id="UP000219565"/>
    </source>
</evidence>
<dbReference type="InterPro" id="IPR025350">
    <property type="entry name" value="DUF4254"/>
</dbReference>
<dbReference type="Proteomes" id="UP000219565">
    <property type="component" value="Unassembled WGS sequence"/>
</dbReference>
<organism evidence="1 2">
    <name type="scientific">Nocardia amikacinitolerans</name>
    <dbReference type="NCBI Taxonomy" id="756689"/>
    <lineage>
        <taxon>Bacteria</taxon>
        <taxon>Bacillati</taxon>
        <taxon>Actinomycetota</taxon>
        <taxon>Actinomycetes</taxon>
        <taxon>Mycobacteriales</taxon>
        <taxon>Nocardiaceae</taxon>
        <taxon>Nocardia</taxon>
    </lineage>
</organism>
<dbReference type="Pfam" id="PF14063">
    <property type="entry name" value="DUF4254"/>
    <property type="match status" value="1"/>
</dbReference>
<dbReference type="EMBL" id="OBEG01000003">
    <property type="protein sequence ID" value="SNY85823.1"/>
    <property type="molecule type" value="Genomic_DNA"/>
</dbReference>
<gene>
    <name evidence="1" type="ORF">SAMN04244553_3786</name>
</gene>
<name>A0A285LN13_9NOCA</name>
<dbReference type="AlphaFoldDB" id="A0A285LN13"/>
<reference evidence="1 2" key="1">
    <citation type="submission" date="2017-09" db="EMBL/GenBank/DDBJ databases">
        <authorList>
            <person name="Ehlers B."/>
            <person name="Leendertz F.H."/>
        </authorList>
    </citation>
    <scope>NUCLEOTIDE SEQUENCE [LARGE SCALE GENOMIC DNA]</scope>
    <source>
        <strain evidence="1 2">DSM 45537</strain>
    </source>
</reference>
<evidence type="ECO:0000313" key="1">
    <source>
        <dbReference type="EMBL" id="SNY85823.1"/>
    </source>
</evidence>
<accession>A0A285LN13</accession>
<dbReference type="STRING" id="1379680.GCA_001612615_03274"/>
<keyword evidence="2" id="KW-1185">Reference proteome</keyword>
<proteinExistence type="predicted"/>
<evidence type="ECO:0008006" key="3">
    <source>
        <dbReference type="Google" id="ProtNLM"/>
    </source>
</evidence>
<protein>
    <recommendedName>
        <fullName evidence="3">DUF4254 domain-containing protein</fullName>
    </recommendedName>
</protein>